<evidence type="ECO:0000313" key="6">
    <source>
        <dbReference type="Proteomes" id="UP000247698"/>
    </source>
</evidence>
<dbReference type="EMBL" id="QGLG01000003">
    <property type="protein sequence ID" value="PXY82432.1"/>
    <property type="molecule type" value="Genomic_DNA"/>
</dbReference>
<keyword evidence="2" id="KW-0238">DNA-binding</keyword>
<proteinExistence type="predicted"/>
<dbReference type="InterPro" id="IPR011051">
    <property type="entry name" value="RmlC_Cupin_sf"/>
</dbReference>
<dbReference type="PANTHER" id="PTHR43280:SF28">
    <property type="entry name" value="HTH-TYPE TRANSCRIPTIONAL ACTIVATOR RHAS"/>
    <property type="match status" value="1"/>
</dbReference>
<sequence>MLMPISDLDLYLRKITISEKQHIESGSDTLSNRYKEIEKTKVNNEVVYKFSYNKFLRTESIGIIKETRWTSVPKHVHSVIELIYIYSGTSVQYVNGKKINLKKGDLCLLDEAVLHSVNYLNKNDIVISIAMRKEYLFNILLSNIAKDSIISEFLANAISKETTHNKFLIFKNISEDSCQILAKILSEYFNKTICSNQVINACMVLLMSNLIRQYRTTMKKSLSQSGVSTDDLLMYIEENYQTITLKKMANHFSFSPNYLSYLVKRETGMTFKDLVIKEKFYRASILLQNTKLPIYQISQYIGYNNLGFFYKKFKSIFNVSPQEYRIQKKL</sequence>
<dbReference type="Gene3D" id="2.60.120.10">
    <property type="entry name" value="Jelly Rolls"/>
    <property type="match status" value="1"/>
</dbReference>
<dbReference type="SMART" id="SM00342">
    <property type="entry name" value="HTH_ARAC"/>
    <property type="match status" value="1"/>
</dbReference>
<dbReference type="Pfam" id="PF02311">
    <property type="entry name" value="AraC_binding"/>
    <property type="match status" value="1"/>
</dbReference>
<dbReference type="PROSITE" id="PS01124">
    <property type="entry name" value="HTH_ARAC_FAMILY_2"/>
    <property type="match status" value="1"/>
</dbReference>
<name>A0ABX5N169_9LACO</name>
<dbReference type="Pfam" id="PF12833">
    <property type="entry name" value="HTH_18"/>
    <property type="match status" value="1"/>
</dbReference>
<dbReference type="SUPFAM" id="SSF51182">
    <property type="entry name" value="RmlC-like cupins"/>
    <property type="match status" value="1"/>
</dbReference>
<dbReference type="InterPro" id="IPR003313">
    <property type="entry name" value="AraC-bd"/>
</dbReference>
<dbReference type="SUPFAM" id="SSF46689">
    <property type="entry name" value="Homeodomain-like"/>
    <property type="match status" value="1"/>
</dbReference>
<dbReference type="Proteomes" id="UP000247698">
    <property type="component" value="Unassembled WGS sequence"/>
</dbReference>
<accession>A0ABX5N169</accession>
<evidence type="ECO:0000256" key="2">
    <source>
        <dbReference type="ARBA" id="ARBA00023125"/>
    </source>
</evidence>
<gene>
    <name evidence="5" type="ORF">DK873_09435</name>
</gene>
<dbReference type="InterPro" id="IPR018060">
    <property type="entry name" value="HTH_AraC"/>
</dbReference>
<dbReference type="InterPro" id="IPR009057">
    <property type="entry name" value="Homeodomain-like_sf"/>
</dbReference>
<comment type="caution">
    <text evidence="5">The sequence shown here is derived from an EMBL/GenBank/DDBJ whole genome shotgun (WGS) entry which is preliminary data.</text>
</comment>
<reference evidence="5 6" key="1">
    <citation type="submission" date="2018-05" db="EMBL/GenBank/DDBJ databases">
        <title>Reference genomes for bee gut microbiota database.</title>
        <authorList>
            <person name="Ellegaard K.M."/>
        </authorList>
    </citation>
    <scope>NUCLEOTIDE SEQUENCE [LARGE SCALE GENOMIC DNA]</scope>
    <source>
        <strain evidence="5 6">ESL0184</strain>
    </source>
</reference>
<evidence type="ECO:0000259" key="4">
    <source>
        <dbReference type="PROSITE" id="PS01124"/>
    </source>
</evidence>
<evidence type="ECO:0000313" key="5">
    <source>
        <dbReference type="EMBL" id="PXY82432.1"/>
    </source>
</evidence>
<evidence type="ECO:0000256" key="3">
    <source>
        <dbReference type="ARBA" id="ARBA00023163"/>
    </source>
</evidence>
<dbReference type="PANTHER" id="PTHR43280">
    <property type="entry name" value="ARAC-FAMILY TRANSCRIPTIONAL REGULATOR"/>
    <property type="match status" value="1"/>
</dbReference>
<keyword evidence="3" id="KW-0804">Transcription</keyword>
<protein>
    <submittedName>
        <fullName evidence="5">AraC family transcriptional regulator</fullName>
    </submittedName>
</protein>
<dbReference type="InterPro" id="IPR014710">
    <property type="entry name" value="RmlC-like_jellyroll"/>
</dbReference>
<keyword evidence="1" id="KW-0805">Transcription regulation</keyword>
<organism evidence="5 6">
    <name type="scientific">Lactobacillus melliventris</name>
    <dbReference type="NCBI Taxonomy" id="1218507"/>
    <lineage>
        <taxon>Bacteria</taxon>
        <taxon>Bacillati</taxon>
        <taxon>Bacillota</taxon>
        <taxon>Bacilli</taxon>
        <taxon>Lactobacillales</taxon>
        <taxon>Lactobacillaceae</taxon>
        <taxon>Lactobacillus</taxon>
    </lineage>
</organism>
<keyword evidence="6" id="KW-1185">Reference proteome</keyword>
<evidence type="ECO:0000256" key="1">
    <source>
        <dbReference type="ARBA" id="ARBA00023015"/>
    </source>
</evidence>
<dbReference type="Gene3D" id="1.10.10.60">
    <property type="entry name" value="Homeodomain-like"/>
    <property type="match status" value="2"/>
</dbReference>
<feature type="domain" description="HTH araC/xylS-type" evidence="4">
    <location>
        <begin position="230"/>
        <end position="327"/>
    </location>
</feature>